<keyword evidence="2" id="KW-1185">Reference proteome</keyword>
<reference evidence="1 2" key="1">
    <citation type="submission" date="2024-09" db="EMBL/GenBank/DDBJ databases">
        <authorList>
            <person name="Sun Q."/>
            <person name="Mori K."/>
        </authorList>
    </citation>
    <scope>NUCLEOTIDE SEQUENCE [LARGE SCALE GENOMIC DNA]</scope>
    <source>
        <strain evidence="1 2">KCTC 23076</strain>
    </source>
</reference>
<name>A0ABV6RSU2_9GAMM</name>
<sequence>MNTCIPLSTDLIRSRGQLELELARLAMRVRRARSSAAAGTFGGDGTQAHPAISDWFDELGAEIASRTDPLLAAYARARLTALAGQLRIVAAPTTPAAFMPARGRRNAWPEQANRASG</sequence>
<organism evidence="1 2">
    <name type="scientific">Lysobacter korlensis</name>
    <dbReference type="NCBI Taxonomy" id="553636"/>
    <lineage>
        <taxon>Bacteria</taxon>
        <taxon>Pseudomonadati</taxon>
        <taxon>Pseudomonadota</taxon>
        <taxon>Gammaproteobacteria</taxon>
        <taxon>Lysobacterales</taxon>
        <taxon>Lysobacteraceae</taxon>
        <taxon>Lysobacter</taxon>
    </lineage>
</organism>
<comment type="caution">
    <text evidence="1">The sequence shown here is derived from an EMBL/GenBank/DDBJ whole genome shotgun (WGS) entry which is preliminary data.</text>
</comment>
<proteinExistence type="predicted"/>
<evidence type="ECO:0000313" key="1">
    <source>
        <dbReference type="EMBL" id="MFC0679861.1"/>
    </source>
</evidence>
<evidence type="ECO:0000313" key="2">
    <source>
        <dbReference type="Proteomes" id="UP001589896"/>
    </source>
</evidence>
<dbReference type="Proteomes" id="UP001589896">
    <property type="component" value="Unassembled WGS sequence"/>
</dbReference>
<dbReference type="EMBL" id="JBHLTG010000004">
    <property type="protein sequence ID" value="MFC0679861.1"/>
    <property type="molecule type" value="Genomic_DNA"/>
</dbReference>
<protein>
    <submittedName>
        <fullName evidence="1">Uncharacterized protein</fullName>
    </submittedName>
</protein>
<gene>
    <name evidence="1" type="ORF">ACFFGH_18640</name>
</gene>
<accession>A0ABV6RSU2</accession>